<dbReference type="EMBL" id="JAWDGP010007486">
    <property type="protein sequence ID" value="KAK3715944.1"/>
    <property type="molecule type" value="Genomic_DNA"/>
</dbReference>
<reference evidence="2" key="1">
    <citation type="journal article" date="2023" name="G3 (Bethesda)">
        <title>A reference genome for the long-term kleptoplast-retaining sea slug Elysia crispata morphotype clarki.</title>
        <authorList>
            <person name="Eastman K.E."/>
            <person name="Pendleton A.L."/>
            <person name="Shaikh M.A."/>
            <person name="Suttiyut T."/>
            <person name="Ogas R."/>
            <person name="Tomko P."/>
            <person name="Gavelis G."/>
            <person name="Widhalm J.R."/>
            <person name="Wisecaver J.H."/>
        </authorList>
    </citation>
    <scope>NUCLEOTIDE SEQUENCE</scope>
    <source>
        <strain evidence="2">ECLA1</strain>
    </source>
</reference>
<gene>
    <name evidence="2" type="ORF">RRG08_004079</name>
</gene>
<accession>A0AAE0XVG3</accession>
<protein>
    <submittedName>
        <fullName evidence="2">Uncharacterized protein</fullName>
    </submittedName>
</protein>
<evidence type="ECO:0000313" key="3">
    <source>
        <dbReference type="Proteomes" id="UP001283361"/>
    </source>
</evidence>
<name>A0AAE0XVG3_9GAST</name>
<feature type="region of interest" description="Disordered" evidence="1">
    <location>
        <begin position="46"/>
        <end position="70"/>
    </location>
</feature>
<comment type="caution">
    <text evidence="2">The sequence shown here is derived from an EMBL/GenBank/DDBJ whole genome shotgun (WGS) entry which is preliminary data.</text>
</comment>
<dbReference type="Proteomes" id="UP001283361">
    <property type="component" value="Unassembled WGS sequence"/>
</dbReference>
<evidence type="ECO:0000256" key="1">
    <source>
        <dbReference type="SAM" id="MobiDB-lite"/>
    </source>
</evidence>
<evidence type="ECO:0000313" key="2">
    <source>
        <dbReference type="EMBL" id="KAK3715944.1"/>
    </source>
</evidence>
<sequence>MPGSHYFNKQHSPITVFSVPPGATCLGNTRPRDQKIDHIGETTMVNRPPVVSDSRGSGECDWSTDGITPT</sequence>
<organism evidence="2 3">
    <name type="scientific">Elysia crispata</name>
    <name type="common">lettuce slug</name>
    <dbReference type="NCBI Taxonomy" id="231223"/>
    <lineage>
        <taxon>Eukaryota</taxon>
        <taxon>Metazoa</taxon>
        <taxon>Spiralia</taxon>
        <taxon>Lophotrochozoa</taxon>
        <taxon>Mollusca</taxon>
        <taxon>Gastropoda</taxon>
        <taxon>Heterobranchia</taxon>
        <taxon>Euthyneura</taxon>
        <taxon>Panpulmonata</taxon>
        <taxon>Sacoglossa</taxon>
        <taxon>Placobranchoidea</taxon>
        <taxon>Plakobranchidae</taxon>
        <taxon>Elysia</taxon>
    </lineage>
</organism>
<proteinExistence type="predicted"/>
<dbReference type="AlphaFoldDB" id="A0AAE0XVG3"/>
<keyword evidence="3" id="KW-1185">Reference proteome</keyword>